<feature type="region of interest" description="Disordered" evidence="1">
    <location>
        <begin position="1"/>
        <end position="21"/>
    </location>
</feature>
<reference evidence="2 3" key="1">
    <citation type="submission" date="2024-09" db="EMBL/GenBank/DDBJ databases">
        <title>Chromosome-scale assembly of Riccia fluitans.</title>
        <authorList>
            <person name="Paukszto L."/>
            <person name="Sawicki J."/>
            <person name="Karawczyk K."/>
            <person name="Piernik-Szablinska J."/>
            <person name="Szczecinska M."/>
            <person name="Mazdziarz M."/>
        </authorList>
    </citation>
    <scope>NUCLEOTIDE SEQUENCE [LARGE SCALE GENOMIC DNA]</scope>
    <source>
        <strain evidence="2">Rf_01</strain>
        <tissue evidence="2">Aerial parts of the thallus</tissue>
    </source>
</reference>
<sequence length="110" mass="11571">MSGRSMRPEPHVCGAYPGLPTARPCQAVRSLPAARARSASHSPSGQAALGLPDSPGCPRPWPGSAVRLQTLGFRSIPICRHGPAQFSGPATAQLPDFFWPDFLAWPGPSS</sequence>
<name>A0ABD1XH55_9MARC</name>
<organism evidence="2 3">
    <name type="scientific">Riccia fluitans</name>
    <dbReference type="NCBI Taxonomy" id="41844"/>
    <lineage>
        <taxon>Eukaryota</taxon>
        <taxon>Viridiplantae</taxon>
        <taxon>Streptophyta</taxon>
        <taxon>Embryophyta</taxon>
        <taxon>Marchantiophyta</taxon>
        <taxon>Marchantiopsida</taxon>
        <taxon>Marchantiidae</taxon>
        <taxon>Marchantiales</taxon>
        <taxon>Ricciaceae</taxon>
        <taxon>Riccia</taxon>
    </lineage>
</organism>
<evidence type="ECO:0000256" key="1">
    <source>
        <dbReference type="SAM" id="MobiDB-lite"/>
    </source>
</evidence>
<dbReference type="Proteomes" id="UP001605036">
    <property type="component" value="Unassembled WGS sequence"/>
</dbReference>
<feature type="compositionally biased region" description="Low complexity" evidence="1">
    <location>
        <begin position="33"/>
        <end position="44"/>
    </location>
</feature>
<dbReference type="EMBL" id="JBHFFA010000063">
    <property type="protein sequence ID" value="KAL2603103.1"/>
    <property type="molecule type" value="Genomic_DNA"/>
</dbReference>
<dbReference type="AlphaFoldDB" id="A0ABD1XH55"/>
<proteinExistence type="predicted"/>
<feature type="compositionally biased region" description="Basic and acidic residues" evidence="1">
    <location>
        <begin position="1"/>
        <end position="10"/>
    </location>
</feature>
<evidence type="ECO:0000313" key="3">
    <source>
        <dbReference type="Proteomes" id="UP001605036"/>
    </source>
</evidence>
<feature type="region of interest" description="Disordered" evidence="1">
    <location>
        <begin position="33"/>
        <end position="62"/>
    </location>
</feature>
<keyword evidence="3" id="KW-1185">Reference proteome</keyword>
<accession>A0ABD1XH55</accession>
<evidence type="ECO:0000313" key="2">
    <source>
        <dbReference type="EMBL" id="KAL2603103.1"/>
    </source>
</evidence>
<protein>
    <submittedName>
        <fullName evidence="2">Uncharacterized protein</fullName>
    </submittedName>
</protein>
<comment type="caution">
    <text evidence="2">The sequence shown here is derived from an EMBL/GenBank/DDBJ whole genome shotgun (WGS) entry which is preliminary data.</text>
</comment>
<gene>
    <name evidence="2" type="ORF">R1flu_017156</name>
</gene>